<dbReference type="Gene3D" id="3.10.450.230">
    <property type="entry name" value="VirB8 protein"/>
    <property type="match status" value="1"/>
</dbReference>
<dbReference type="RefSeq" id="WP_021526610.1">
    <property type="nucleotide sequence ID" value="NZ_CAJSHK010000057.1"/>
</dbReference>
<dbReference type="EMBL" id="ABLFQU030000090">
    <property type="protein sequence ID" value="EMM0028537.1"/>
    <property type="molecule type" value="Genomic_DNA"/>
</dbReference>
<evidence type="ECO:0000313" key="2">
    <source>
        <dbReference type="EMBL" id="EMM0028537.1"/>
    </source>
</evidence>
<comment type="caution">
    <text evidence="2">The sequence shown here is derived from an EMBL/GenBank/DDBJ whole genome shotgun (WGS) entry which is preliminary data.</text>
</comment>
<dbReference type="Pfam" id="PF04335">
    <property type="entry name" value="VirB8"/>
    <property type="match status" value="1"/>
</dbReference>
<protein>
    <recommendedName>
        <fullName evidence="1">Bacterial virulence protein VirB8 domain-containing protein</fullName>
    </recommendedName>
</protein>
<organism evidence="2">
    <name type="scientific">Escherichia coli</name>
    <dbReference type="NCBI Taxonomy" id="562"/>
    <lineage>
        <taxon>Bacteria</taxon>
        <taxon>Pseudomonadati</taxon>
        <taxon>Pseudomonadota</taxon>
        <taxon>Gammaproteobacteria</taxon>
        <taxon>Enterobacterales</taxon>
        <taxon>Enterobacteriaceae</taxon>
        <taxon>Escherichia</taxon>
    </lineage>
</organism>
<dbReference type="InterPro" id="IPR007430">
    <property type="entry name" value="VirB8"/>
</dbReference>
<evidence type="ECO:0000259" key="1">
    <source>
        <dbReference type="Pfam" id="PF04335"/>
    </source>
</evidence>
<reference evidence="2" key="1">
    <citation type="submission" date="2024-02" db="EMBL/GenBank/DDBJ databases">
        <authorList>
            <consortium name="Clinical and Environmental Microbiology Branch: Whole genome sequencing antimicrobial resistance pathogens in the healthcare setting"/>
        </authorList>
    </citation>
    <scope>NUCLEOTIDE SEQUENCE</scope>
    <source>
        <strain evidence="2">2023CK-00345</strain>
    </source>
</reference>
<accession>A0AAI9H2V4</accession>
<proteinExistence type="predicted"/>
<gene>
    <name evidence="2" type="ORF">P6223_005226</name>
</gene>
<dbReference type="AlphaFoldDB" id="A0AAI9H2V4"/>
<name>A0AAI9H2V4_ECOLX</name>
<dbReference type="GO" id="GO:0016020">
    <property type="term" value="C:membrane"/>
    <property type="evidence" value="ECO:0007669"/>
    <property type="project" value="InterPro"/>
</dbReference>
<sequence>MLLEKKEVEKVNRTAFKDRVGELKKDRNLFFWIALLLAGTTIYQSYSVQEAIEKSQNTTEVVWVKLLPDGSHKISQFTPDNEQPIYTPTVNSLLSKYVQKRYGQLKETIERDYAEAAVFMSPVLTGEFADPKGFNVAQKVVDIQADMAAKRIDIEIKDIDHYDAIEGQFDGDVKPVIRTLVTYQEITRDYQGKEISSVQQMRRLQWTLLQRNELSKQSLDWLNINPLGIQIIDDKSVQQ</sequence>
<feature type="domain" description="Bacterial virulence protein VirB8" evidence="1">
    <location>
        <begin position="13"/>
        <end position="231"/>
    </location>
</feature>